<gene>
    <name evidence="1" type="ORF">ACFQFQ_06850</name>
</gene>
<evidence type="ECO:0000313" key="2">
    <source>
        <dbReference type="Proteomes" id="UP001596353"/>
    </source>
</evidence>
<reference evidence="2" key="1">
    <citation type="journal article" date="2019" name="Int. J. Syst. Evol. Microbiol.">
        <title>The Global Catalogue of Microorganisms (GCM) 10K type strain sequencing project: providing services to taxonomists for standard genome sequencing and annotation.</title>
        <authorList>
            <consortium name="The Broad Institute Genomics Platform"/>
            <consortium name="The Broad Institute Genome Sequencing Center for Infectious Disease"/>
            <person name="Wu L."/>
            <person name="Ma J."/>
        </authorList>
    </citation>
    <scope>NUCLEOTIDE SEQUENCE [LARGE SCALE GENOMIC DNA]</scope>
    <source>
        <strain evidence="2">CCUG 66188</strain>
    </source>
</reference>
<dbReference type="Proteomes" id="UP001596353">
    <property type="component" value="Unassembled WGS sequence"/>
</dbReference>
<keyword evidence="2" id="KW-1185">Reference proteome</keyword>
<name>A0ABW2B148_9RHOB</name>
<organism evidence="1 2">
    <name type="scientific">Sulfitobacter porphyrae</name>
    <dbReference type="NCBI Taxonomy" id="1246864"/>
    <lineage>
        <taxon>Bacteria</taxon>
        <taxon>Pseudomonadati</taxon>
        <taxon>Pseudomonadota</taxon>
        <taxon>Alphaproteobacteria</taxon>
        <taxon>Rhodobacterales</taxon>
        <taxon>Roseobacteraceae</taxon>
        <taxon>Sulfitobacter</taxon>
    </lineage>
</organism>
<protein>
    <submittedName>
        <fullName evidence="1">Uncharacterized protein</fullName>
    </submittedName>
</protein>
<sequence>MTPEALTELRLPLAPASVILRSAWPLYDIWRFNMQPDAPKPAAIPQDVLVTRPEFDPAPHPLPAGAADWLAALAEGHTLGAAVDRATACHADFDLGRSLTAALNARAFTAL</sequence>
<accession>A0ABW2B148</accession>
<dbReference type="EMBL" id="JBHSWG010000001">
    <property type="protein sequence ID" value="MFC6759277.1"/>
    <property type="molecule type" value="Genomic_DNA"/>
</dbReference>
<comment type="caution">
    <text evidence="1">The sequence shown here is derived from an EMBL/GenBank/DDBJ whole genome shotgun (WGS) entry which is preliminary data.</text>
</comment>
<evidence type="ECO:0000313" key="1">
    <source>
        <dbReference type="EMBL" id="MFC6759277.1"/>
    </source>
</evidence>
<proteinExistence type="predicted"/>